<evidence type="ECO:0000313" key="2">
    <source>
        <dbReference type="EMBL" id="CAA9496466.1"/>
    </source>
</evidence>
<sequence length="39" mass="4394">MPNDRADGSLEPRRGSLIDRFDASPGMGRRVTRPLQVRL</sequence>
<dbReference type="EMBL" id="CADCVQ010000072">
    <property type="protein sequence ID" value="CAA9496466.1"/>
    <property type="molecule type" value="Genomic_DNA"/>
</dbReference>
<gene>
    <name evidence="2" type="ORF">AVDCRST_MAG67-1581</name>
</gene>
<dbReference type="AlphaFoldDB" id="A0A6J4SDH2"/>
<feature type="region of interest" description="Disordered" evidence="1">
    <location>
        <begin position="1"/>
        <end position="39"/>
    </location>
</feature>
<feature type="compositionally biased region" description="Basic and acidic residues" evidence="1">
    <location>
        <begin position="1"/>
        <end position="22"/>
    </location>
</feature>
<organism evidence="2">
    <name type="scientific">uncultured Solirubrobacteraceae bacterium</name>
    <dbReference type="NCBI Taxonomy" id="1162706"/>
    <lineage>
        <taxon>Bacteria</taxon>
        <taxon>Bacillati</taxon>
        <taxon>Actinomycetota</taxon>
        <taxon>Thermoleophilia</taxon>
        <taxon>Solirubrobacterales</taxon>
        <taxon>Solirubrobacteraceae</taxon>
        <taxon>environmental samples</taxon>
    </lineage>
</organism>
<reference evidence="2" key="1">
    <citation type="submission" date="2020-02" db="EMBL/GenBank/DDBJ databases">
        <authorList>
            <person name="Meier V. D."/>
        </authorList>
    </citation>
    <scope>NUCLEOTIDE SEQUENCE</scope>
    <source>
        <strain evidence="2">AVDCRST_MAG67</strain>
    </source>
</reference>
<protein>
    <submittedName>
        <fullName evidence="2">Uncharacterized protein</fullName>
    </submittedName>
</protein>
<evidence type="ECO:0000256" key="1">
    <source>
        <dbReference type="SAM" id="MobiDB-lite"/>
    </source>
</evidence>
<accession>A0A6J4SDH2</accession>
<proteinExistence type="predicted"/>
<name>A0A6J4SDH2_9ACTN</name>